<proteinExistence type="inferred from homology"/>
<evidence type="ECO:0000256" key="6">
    <source>
        <dbReference type="SAM" id="MobiDB-lite"/>
    </source>
</evidence>
<comment type="pathway">
    <text evidence="3">Amino-acid biosynthesis; L-methionine biosynthesis via de novo pathway.</text>
</comment>
<organism evidence="7 8">
    <name type="scientific">[Candida] arabinofermentans NRRL YB-2248</name>
    <dbReference type="NCBI Taxonomy" id="983967"/>
    <lineage>
        <taxon>Eukaryota</taxon>
        <taxon>Fungi</taxon>
        <taxon>Dikarya</taxon>
        <taxon>Ascomycota</taxon>
        <taxon>Saccharomycotina</taxon>
        <taxon>Pichiomycetes</taxon>
        <taxon>Pichiales</taxon>
        <taxon>Pichiaceae</taxon>
        <taxon>Ogataea</taxon>
        <taxon>Ogataea/Candida clade</taxon>
    </lineage>
</organism>
<dbReference type="InterPro" id="IPR015424">
    <property type="entry name" value="PyrdxlP-dep_Trfase"/>
</dbReference>
<evidence type="ECO:0000256" key="4">
    <source>
        <dbReference type="ARBA" id="ARBA00061376"/>
    </source>
</evidence>
<dbReference type="SUPFAM" id="SSF53383">
    <property type="entry name" value="PLP-dependent transferases"/>
    <property type="match status" value="1"/>
</dbReference>
<feature type="region of interest" description="Disordered" evidence="6">
    <location>
        <begin position="171"/>
        <end position="197"/>
    </location>
</feature>
<evidence type="ECO:0000256" key="5">
    <source>
        <dbReference type="RuleBase" id="RU362118"/>
    </source>
</evidence>
<dbReference type="GO" id="GO:0003962">
    <property type="term" value="F:cystathionine gamma-synthase activity"/>
    <property type="evidence" value="ECO:0007669"/>
    <property type="project" value="TreeGrafter"/>
</dbReference>
<dbReference type="FunFam" id="3.90.1150.10:FF:000063">
    <property type="entry name" value="Probable cystathionine gamma-synthase"/>
    <property type="match status" value="1"/>
</dbReference>
<name>A0A1E4T3M2_9ASCO</name>
<comment type="similarity">
    <text evidence="4">Belongs to the trans-sulfuration enzymes family. MET7 subfamily.</text>
</comment>
<evidence type="ECO:0000313" key="7">
    <source>
        <dbReference type="EMBL" id="ODV86347.1"/>
    </source>
</evidence>
<dbReference type="Pfam" id="PF01053">
    <property type="entry name" value="Cys_Met_Meta_PP"/>
    <property type="match status" value="1"/>
</dbReference>
<accession>A0A1E4T3M2</accession>
<gene>
    <name evidence="7" type="ORF">CANARDRAFT_6830</name>
</gene>
<dbReference type="GO" id="GO:0019346">
    <property type="term" value="P:transsulfuration"/>
    <property type="evidence" value="ECO:0007669"/>
    <property type="project" value="InterPro"/>
</dbReference>
<keyword evidence="8" id="KW-1185">Reference proteome</keyword>
<dbReference type="PANTHER" id="PTHR42699">
    <property type="match status" value="1"/>
</dbReference>
<dbReference type="Gene3D" id="3.40.640.10">
    <property type="entry name" value="Type I PLP-dependent aspartate aminotransferase-like (Major domain)"/>
    <property type="match status" value="1"/>
</dbReference>
<evidence type="ECO:0000313" key="8">
    <source>
        <dbReference type="Proteomes" id="UP000094801"/>
    </source>
</evidence>
<dbReference type="InterPro" id="IPR015422">
    <property type="entry name" value="PyrdxlP-dep_Trfase_small"/>
</dbReference>
<keyword evidence="2 5" id="KW-0663">Pyridoxal phosphate</keyword>
<dbReference type="OrthoDB" id="10047078at2759"/>
<dbReference type="STRING" id="983967.A0A1E4T3M2"/>
<evidence type="ECO:0008006" key="9">
    <source>
        <dbReference type="Google" id="ProtNLM"/>
    </source>
</evidence>
<dbReference type="Proteomes" id="UP000094801">
    <property type="component" value="Unassembled WGS sequence"/>
</dbReference>
<comment type="cofactor">
    <cofactor evidence="1 5">
        <name>pyridoxal 5'-phosphate</name>
        <dbReference type="ChEBI" id="CHEBI:597326"/>
    </cofactor>
</comment>
<dbReference type="Gene3D" id="3.90.1150.10">
    <property type="entry name" value="Aspartate Aminotransferase, domain 1"/>
    <property type="match status" value="1"/>
</dbReference>
<dbReference type="InterPro" id="IPR000277">
    <property type="entry name" value="Cys/Met-Metab_PyrdxlP-dep_enz"/>
</dbReference>
<evidence type="ECO:0000256" key="2">
    <source>
        <dbReference type="ARBA" id="ARBA00022898"/>
    </source>
</evidence>
<dbReference type="AlphaFoldDB" id="A0A1E4T3M2"/>
<protein>
    <recommendedName>
        <fullName evidence="9">Cystathionine gamma-synthase</fullName>
    </recommendedName>
</protein>
<dbReference type="InterPro" id="IPR051750">
    <property type="entry name" value="Trans-sulfuration_enzymes"/>
</dbReference>
<sequence>MVQQISQAIGATIPNNTPHAVSVTLPTWEATVGYEEGQDWVVQKMSSGYPRFFIHAKIQELCKLLELNYARDDERCFIFPSYNVAKRVRAFVKSKTTLTSCNVRILQLSSPAPKNEEEATYRIEASIAVVFLPASEYSLGKQYWQHAGEGISSRLGEYFLDEMRSKLEVKPGKNKIHSVMSSERSSKRSSRSSINSTSQVNNEFTTFIEERFGRNLDLRKAKEAKEILRNRIASKIQEEITANDVYLTSSGMAAIFTAHQACLAVAPHKDEKSVCFGFPYVDTLNILKKWGAGVHFYGFGDDLSLNELKKKLEAGEKICSFICECPSNPLLKTPNMREIKELGDKFGFIVIVDETVGNVSNIDVLKYADIVTSSLTKVFSGDSNVMAGSLILNPKSNYYGELKEHFNKNFEDLLWDQDAIFLERNSRDFELRSKKINENALAVLKLFQDSKLLKDIFYPSISESRHHYDSIKNKDGGYGGLMSIVFKEEQDAVCFFNNVNCSKGPSLGTNFTLICPYSILAHFQELDEIEKWGVDRNLVRLSIGLEPTEELIGVLKDALDVASEQHEF</sequence>
<dbReference type="EMBL" id="KV453850">
    <property type="protein sequence ID" value="ODV86347.1"/>
    <property type="molecule type" value="Genomic_DNA"/>
</dbReference>
<dbReference type="InterPro" id="IPR015421">
    <property type="entry name" value="PyrdxlP-dep_Trfase_major"/>
</dbReference>
<evidence type="ECO:0000256" key="1">
    <source>
        <dbReference type="ARBA" id="ARBA00001933"/>
    </source>
</evidence>
<evidence type="ECO:0000256" key="3">
    <source>
        <dbReference type="ARBA" id="ARBA00034478"/>
    </source>
</evidence>
<dbReference type="GO" id="GO:0030170">
    <property type="term" value="F:pyridoxal phosphate binding"/>
    <property type="evidence" value="ECO:0007669"/>
    <property type="project" value="InterPro"/>
</dbReference>
<reference evidence="8" key="1">
    <citation type="submission" date="2016-04" db="EMBL/GenBank/DDBJ databases">
        <title>Comparative genomics of biotechnologically important yeasts.</title>
        <authorList>
            <consortium name="DOE Joint Genome Institute"/>
            <person name="Riley R."/>
            <person name="Haridas S."/>
            <person name="Wolfe K.H."/>
            <person name="Lopes M.R."/>
            <person name="Hittinger C.T."/>
            <person name="Goker M."/>
            <person name="Salamov A."/>
            <person name="Wisecaver J."/>
            <person name="Long T.M."/>
            <person name="Aerts A.L."/>
            <person name="Barry K."/>
            <person name="Choi C."/>
            <person name="Clum A."/>
            <person name="Coughlan A.Y."/>
            <person name="Deshpande S."/>
            <person name="Douglass A.P."/>
            <person name="Hanson S.J."/>
            <person name="Klenk H.-P."/>
            <person name="Labutti K."/>
            <person name="Lapidus A."/>
            <person name="Lindquist E."/>
            <person name="Lipzen A."/>
            <person name="Meier-Kolthoff J.P."/>
            <person name="Ohm R.A."/>
            <person name="Otillar R.P."/>
            <person name="Pangilinan J."/>
            <person name="Peng Y."/>
            <person name="Rokas A."/>
            <person name="Rosa C.A."/>
            <person name="Scheuner C."/>
            <person name="Sibirny A.A."/>
            <person name="Slot J.C."/>
            <person name="Stielow J.B."/>
            <person name="Sun H."/>
            <person name="Kurtzman C.P."/>
            <person name="Blackwell M."/>
            <person name="Grigoriev I.V."/>
            <person name="Jeffries T.W."/>
        </authorList>
    </citation>
    <scope>NUCLEOTIDE SEQUENCE [LARGE SCALE GENOMIC DNA]</scope>
    <source>
        <strain evidence="8">NRRL YB-2248</strain>
    </source>
</reference>
<dbReference type="PANTHER" id="PTHR42699:SF1">
    <property type="entry name" value="CYSTATHIONINE GAMMA-SYNTHASE-RELATED"/>
    <property type="match status" value="1"/>
</dbReference>